<keyword evidence="7" id="KW-0378">Hydrolase</keyword>
<comment type="catalytic activity">
    <reaction evidence="11">
        <text>1D-myo-inositol 1,2,4,5,6-pentakisphosphate + H2O = 1D-myo-inositol 1,2,5,6-tetrakisphosphate + phosphate</text>
        <dbReference type="Rhea" id="RHEA:77115"/>
        <dbReference type="ChEBI" id="CHEBI:15377"/>
        <dbReference type="ChEBI" id="CHEBI:43474"/>
        <dbReference type="ChEBI" id="CHEBI:57798"/>
        <dbReference type="ChEBI" id="CHEBI:195535"/>
        <dbReference type="EC" id="3.1.3.62"/>
    </reaction>
    <physiologicalReaction direction="left-to-right" evidence="11">
        <dbReference type="Rhea" id="RHEA:77116"/>
    </physiologicalReaction>
</comment>
<evidence type="ECO:0000256" key="5">
    <source>
        <dbReference type="ARBA" id="ARBA00018097"/>
    </source>
</evidence>
<keyword evidence="15" id="KW-1185">Reference proteome</keyword>
<evidence type="ECO:0000256" key="8">
    <source>
        <dbReference type="ARBA" id="ARBA00023136"/>
    </source>
</evidence>
<name>A0ABT7VCH0_9BACE</name>
<accession>A0ABT7VCH0</accession>
<evidence type="ECO:0000256" key="12">
    <source>
        <dbReference type="ARBA" id="ARBA00043691"/>
    </source>
</evidence>
<comment type="similarity">
    <text evidence="2">Belongs to the histidine acid phosphatase family. MINPP1 subfamily.</text>
</comment>
<dbReference type="PANTHER" id="PTHR20963:SF8">
    <property type="entry name" value="MULTIPLE INOSITOL POLYPHOSPHATE PHOSPHATASE 1"/>
    <property type="match status" value="1"/>
</dbReference>
<dbReference type="CDD" id="cd07061">
    <property type="entry name" value="HP_HAP_like"/>
    <property type="match status" value="1"/>
</dbReference>
<evidence type="ECO:0000256" key="7">
    <source>
        <dbReference type="ARBA" id="ARBA00022801"/>
    </source>
</evidence>
<evidence type="ECO:0000256" key="1">
    <source>
        <dbReference type="ARBA" id="ARBA00004370"/>
    </source>
</evidence>
<proteinExistence type="inferred from homology"/>
<evidence type="ECO:0000256" key="10">
    <source>
        <dbReference type="ARBA" id="ARBA00043668"/>
    </source>
</evidence>
<keyword evidence="8" id="KW-0472">Membrane</keyword>
<protein>
    <recommendedName>
        <fullName evidence="5">Multiple inositol polyphosphate phosphatase 1</fullName>
        <ecNumber evidence="4">3.1.3.62</ecNumber>
        <ecNumber evidence="3">3.1.3.80</ecNumber>
    </recommendedName>
    <alternativeName>
        <fullName evidence="9">2,3-bisphosphoglycerate 3-phosphatase</fullName>
    </alternativeName>
</protein>
<evidence type="ECO:0000256" key="3">
    <source>
        <dbReference type="ARBA" id="ARBA00012976"/>
    </source>
</evidence>
<dbReference type="PANTHER" id="PTHR20963">
    <property type="entry name" value="MULTIPLE INOSITOL POLYPHOSPHATE PHOSPHATASE-RELATED"/>
    <property type="match status" value="1"/>
</dbReference>
<evidence type="ECO:0000313" key="15">
    <source>
        <dbReference type="Proteomes" id="UP001169458"/>
    </source>
</evidence>
<keyword evidence="6" id="KW-0732">Signal</keyword>
<dbReference type="EC" id="3.1.3.80" evidence="3"/>
<comment type="catalytic activity">
    <reaction evidence="12">
        <text>1D-myo-inositol hexakisphosphate + H2O = 1D-myo-inositol 1,2,4,5,6-pentakisphosphate + phosphate</text>
        <dbReference type="Rhea" id="RHEA:16989"/>
        <dbReference type="ChEBI" id="CHEBI:15377"/>
        <dbReference type="ChEBI" id="CHEBI:43474"/>
        <dbReference type="ChEBI" id="CHEBI:57798"/>
        <dbReference type="ChEBI" id="CHEBI:58130"/>
        <dbReference type="EC" id="3.1.3.62"/>
    </reaction>
    <physiologicalReaction direction="left-to-right" evidence="12">
        <dbReference type="Rhea" id="RHEA:16990"/>
    </physiologicalReaction>
</comment>
<comment type="subcellular location">
    <subcellularLocation>
        <location evidence="1">Membrane</location>
    </subcellularLocation>
</comment>
<dbReference type="Proteomes" id="UP001169458">
    <property type="component" value="Unassembled WGS sequence"/>
</dbReference>
<evidence type="ECO:0000256" key="6">
    <source>
        <dbReference type="ARBA" id="ARBA00022729"/>
    </source>
</evidence>
<organism evidence="14 15">
    <name type="scientific">Bacteroides gallinaceum</name>
    <dbReference type="NCBI Taxonomy" id="1462571"/>
    <lineage>
        <taxon>Bacteria</taxon>
        <taxon>Pseudomonadati</taxon>
        <taxon>Bacteroidota</taxon>
        <taxon>Bacteroidia</taxon>
        <taxon>Bacteroidales</taxon>
        <taxon>Bacteroidaceae</taxon>
        <taxon>Bacteroides</taxon>
    </lineage>
</organism>
<dbReference type="InterPro" id="IPR000560">
    <property type="entry name" value="His_Pase_clade-2"/>
</dbReference>
<evidence type="ECO:0000256" key="9">
    <source>
        <dbReference type="ARBA" id="ARBA00031642"/>
    </source>
</evidence>
<comment type="catalytic activity">
    <reaction evidence="10">
        <text>1D-myo-inositol 1,2,5,6-tetrakisphosphate + H2O = 1D-myo-inositol 1,2,6-trisphosphate + phosphate</text>
        <dbReference type="Rhea" id="RHEA:77119"/>
        <dbReference type="ChEBI" id="CHEBI:15377"/>
        <dbReference type="ChEBI" id="CHEBI:43474"/>
        <dbReference type="ChEBI" id="CHEBI:195535"/>
        <dbReference type="ChEBI" id="CHEBI:195537"/>
        <dbReference type="EC" id="3.1.3.62"/>
    </reaction>
    <physiologicalReaction direction="left-to-right" evidence="10">
        <dbReference type="Rhea" id="RHEA:77120"/>
    </physiologicalReaction>
</comment>
<reference evidence="15" key="2">
    <citation type="submission" date="2023-07" db="EMBL/GenBank/DDBJ databases">
        <title>Identification and characterization of horizontal gene transfer across gut microbiota members of farm animals based on homology search.</title>
        <authorList>
            <person name="Schwarzerova J."/>
            <person name="Nykrynova M."/>
            <person name="Jureckova K."/>
            <person name="Cejkova D."/>
            <person name="Rychlik I."/>
        </authorList>
    </citation>
    <scope>NUCLEOTIDE SEQUENCE [LARGE SCALE GENOMIC DNA]</scope>
    <source>
        <strain evidence="15">109_WCHN</strain>
    </source>
</reference>
<dbReference type="EMBL" id="JAUDEN010000002">
    <property type="protein sequence ID" value="MDM8323991.1"/>
    <property type="molecule type" value="Genomic_DNA"/>
</dbReference>
<reference evidence="14 15" key="1">
    <citation type="submission" date="2023-06" db="EMBL/GenBank/DDBJ databases">
        <authorList>
            <person name="Zeman M."/>
            <person name="Kubasova T."/>
            <person name="Jahodarova E."/>
            <person name="Nykrynova M."/>
            <person name="Rychlik I."/>
        </authorList>
    </citation>
    <scope>NUCLEOTIDE SEQUENCE [LARGE SCALE GENOMIC DNA]</scope>
    <source>
        <strain evidence="14 15">109_WCHN</strain>
    </source>
</reference>
<dbReference type="Pfam" id="PF00328">
    <property type="entry name" value="His_Phos_2"/>
    <property type="match status" value="1"/>
</dbReference>
<gene>
    <name evidence="14" type="ORF">QUW60_01875</name>
</gene>
<evidence type="ECO:0000256" key="13">
    <source>
        <dbReference type="ARBA" id="ARBA00043832"/>
    </source>
</evidence>
<evidence type="ECO:0000256" key="4">
    <source>
        <dbReference type="ARBA" id="ARBA00013040"/>
    </source>
</evidence>
<comment type="catalytic activity">
    <reaction evidence="13">
        <text>(2R)-2,3-bisphosphoglycerate + H2O = (2R)-2-phosphoglycerate + phosphate</text>
        <dbReference type="Rhea" id="RHEA:27381"/>
        <dbReference type="ChEBI" id="CHEBI:15377"/>
        <dbReference type="ChEBI" id="CHEBI:43474"/>
        <dbReference type="ChEBI" id="CHEBI:58248"/>
        <dbReference type="ChEBI" id="CHEBI:58289"/>
        <dbReference type="EC" id="3.1.3.80"/>
    </reaction>
    <physiologicalReaction direction="left-to-right" evidence="13">
        <dbReference type="Rhea" id="RHEA:27382"/>
    </physiologicalReaction>
</comment>
<evidence type="ECO:0000313" key="14">
    <source>
        <dbReference type="EMBL" id="MDM8323991.1"/>
    </source>
</evidence>
<dbReference type="InterPro" id="IPR029033">
    <property type="entry name" value="His_PPase_superfam"/>
</dbReference>
<comment type="caution">
    <text evidence="14">The sequence shown here is derived from an EMBL/GenBank/DDBJ whole genome shotgun (WGS) entry which is preliminary data.</text>
</comment>
<dbReference type="SUPFAM" id="SSF53254">
    <property type="entry name" value="Phosphoglycerate mutase-like"/>
    <property type="match status" value="1"/>
</dbReference>
<evidence type="ECO:0000256" key="2">
    <source>
        <dbReference type="ARBA" id="ARBA00008422"/>
    </source>
</evidence>
<dbReference type="EC" id="3.1.3.62" evidence="4"/>
<dbReference type="Gene3D" id="3.40.50.1240">
    <property type="entry name" value="Phosphoglycerate mutase-like"/>
    <property type="match status" value="1"/>
</dbReference>
<sequence length="429" mass="49288">MVEFIQMKGRLLALALLVFPLGVAGQSARDEIRQNPALAAGKYYAYQEPQTKYAPAPAGYEPFYISSFARHGSRYLTKEKKYVQPMQALLKAGDEGRLTPDGRRALKMVVSLAEEAEGRYGELTPKGAEQHRRLVDRMYANYPQVFEDGIHVDARSTYKTRAFLSMAAACVELKGLNPKLNITTETSEHDAWYIKYKNPLYEALHMENVDSVYRAADSVYIHPERLMKQLFNDSVYVAENIDAKKLMADLFELHGISQSSYSQPDLGFLFTEDELYDMWQRNNFEWYYEKGPSPLSDACMYKLERNLLRNFIETADTVIASGKNAVSLRFGHDTNLAPLAALMGMNQLTTATTDWEKIADTYRTYRIIPMCGNVQLVFYRKKDNDDILMKALLNEREVILPVKTDKAPYYHWEDVKKYWMELIESIVLP</sequence>
<evidence type="ECO:0000256" key="11">
    <source>
        <dbReference type="ARBA" id="ARBA00043671"/>
    </source>
</evidence>